<dbReference type="InterPro" id="IPR039748">
    <property type="entry name" value="RPC3"/>
</dbReference>
<feature type="domain" description="RNA polymerase III subunit RPC82-related helix-turn-helix" evidence="2">
    <location>
        <begin position="2"/>
        <end position="20"/>
    </location>
</feature>
<comment type="subcellular location">
    <subcellularLocation>
        <location evidence="1">Nucleus</location>
    </subcellularLocation>
</comment>
<organism evidence="3 4">
    <name type="scientific">Tinamus guttatus</name>
    <name type="common">White-throated tinamou</name>
    <dbReference type="NCBI Taxonomy" id="94827"/>
    <lineage>
        <taxon>Eukaryota</taxon>
        <taxon>Metazoa</taxon>
        <taxon>Chordata</taxon>
        <taxon>Craniata</taxon>
        <taxon>Vertebrata</taxon>
        <taxon>Euteleostomi</taxon>
        <taxon>Archelosauria</taxon>
        <taxon>Archosauria</taxon>
        <taxon>Dinosauria</taxon>
        <taxon>Saurischia</taxon>
        <taxon>Theropoda</taxon>
        <taxon>Coelurosauria</taxon>
        <taxon>Aves</taxon>
        <taxon>Palaeognathae</taxon>
        <taxon>Tinamiformes</taxon>
        <taxon>Tinamidae</taxon>
        <taxon>Tinamus</taxon>
    </lineage>
</organism>
<evidence type="ECO:0000313" key="4">
    <source>
        <dbReference type="Proteomes" id="UP000053641"/>
    </source>
</evidence>
<dbReference type="GO" id="GO:0003697">
    <property type="term" value="F:single-stranded DNA binding"/>
    <property type="evidence" value="ECO:0007669"/>
    <property type="project" value="UniProtKB-UniRule"/>
</dbReference>
<dbReference type="GO" id="GO:0005666">
    <property type="term" value="C:RNA polymerase III complex"/>
    <property type="evidence" value="ECO:0007669"/>
    <property type="project" value="UniProtKB-UniRule"/>
</dbReference>
<dbReference type="InterPro" id="IPR013197">
    <property type="entry name" value="RNA_pol_III_RPC82-rel_HTH"/>
</dbReference>
<reference evidence="3 4" key="1">
    <citation type="submission" date="2014-06" db="EMBL/GenBank/DDBJ databases">
        <title>Genome evolution of avian class.</title>
        <authorList>
            <person name="Zhang G."/>
            <person name="Li C."/>
        </authorList>
    </citation>
    <scope>NUCLEOTIDE SEQUENCE [LARGE SCALE GENOMIC DNA]</scope>
    <source>
        <strain evidence="3">BGI_N309</strain>
    </source>
</reference>
<evidence type="ECO:0000256" key="1">
    <source>
        <dbReference type="RuleBase" id="RU367076"/>
    </source>
</evidence>
<keyword evidence="1" id="KW-0804">Transcription</keyword>
<keyword evidence="1" id="KW-0539">Nucleus</keyword>
<dbReference type="Pfam" id="PF08221">
    <property type="entry name" value="HTH_9"/>
    <property type="match status" value="1"/>
</dbReference>
<keyword evidence="4" id="KW-1185">Reference proteome</keyword>
<evidence type="ECO:0000313" key="3">
    <source>
        <dbReference type="EMBL" id="KGL81400.1"/>
    </source>
</evidence>
<dbReference type="InterPro" id="IPR036388">
    <property type="entry name" value="WH-like_DNA-bd_sf"/>
</dbReference>
<comment type="function">
    <text evidence="1">DNA-dependent RNA polymerase catalyzes the transcription of DNA into RNA using the four ribonucleoside triphosphates as substrates. Specific core component of RNA polymerase III which synthesizes small RNAs, such as 5S rRNA and tRNAs.</text>
</comment>
<dbReference type="Proteomes" id="UP000053641">
    <property type="component" value="Unassembled WGS sequence"/>
</dbReference>
<dbReference type="EMBL" id="KL894108">
    <property type="protein sequence ID" value="KGL81400.1"/>
    <property type="molecule type" value="Genomic_DNA"/>
</dbReference>
<gene>
    <name evidence="3" type="ORF">N309_15085</name>
</gene>
<protein>
    <recommendedName>
        <fullName evidence="1">DNA-directed RNA polymerase III subunit RPC3</fullName>
        <shortName evidence="1">RNA polymerase III subunit C3</shortName>
    </recommendedName>
</protein>
<evidence type="ECO:0000259" key="2">
    <source>
        <dbReference type="Pfam" id="PF08221"/>
    </source>
</evidence>
<feature type="non-terminal residue" evidence="3">
    <location>
        <position position="1"/>
    </location>
</feature>
<keyword evidence="1 3" id="KW-0240">DNA-directed RNA polymerase</keyword>
<comment type="similarity">
    <text evidence="1">Belongs to the eukaryotic RPC3/POLR3C RNA polymerase subunit family.</text>
</comment>
<dbReference type="PANTHER" id="PTHR12949">
    <property type="entry name" value="RNA POLYMERASE III DNA DIRECTED -RELATED"/>
    <property type="match status" value="1"/>
</dbReference>
<dbReference type="Gene3D" id="1.10.10.10">
    <property type="entry name" value="Winged helix-like DNA-binding domain superfamily/Winged helix DNA-binding domain"/>
    <property type="match status" value="1"/>
</dbReference>
<dbReference type="STRING" id="94827.A0A099ZKQ2"/>
<comment type="subunit">
    <text evidence="1">Component of the RNA polymerase III (Pol III) complex consisting of 17 subunits.</text>
</comment>
<dbReference type="AlphaFoldDB" id="A0A099ZKQ2"/>
<dbReference type="PANTHER" id="PTHR12949:SF0">
    <property type="entry name" value="DNA-DIRECTED RNA POLYMERASE III SUBUNIT RPC3"/>
    <property type="match status" value="1"/>
</dbReference>
<sequence>LRQVKKALCVLIQHNLVTYQAQKRGGVEYEAQCPRVLRILRYPRYIYTAKALYG</sequence>
<feature type="non-terminal residue" evidence="3">
    <location>
        <position position="54"/>
    </location>
</feature>
<name>A0A099ZKQ2_TINGU</name>
<accession>A0A099ZKQ2</accession>
<proteinExistence type="inferred from homology"/>